<gene>
    <name evidence="2" type="ORF">EUBDOL_00754</name>
</gene>
<dbReference type="AlphaFoldDB" id="A8RAA4"/>
<feature type="domain" description="AbiEi antitoxin N-terminal" evidence="1">
    <location>
        <begin position="16"/>
        <end position="55"/>
    </location>
</feature>
<dbReference type="EMBL" id="ABAW02000018">
    <property type="protein sequence ID" value="EDP11576.1"/>
    <property type="molecule type" value="Genomic_DNA"/>
</dbReference>
<protein>
    <recommendedName>
        <fullName evidence="1">AbiEi antitoxin N-terminal domain-containing protein</fullName>
    </recommendedName>
</protein>
<sequence>MIMNSMNRMKNLISKSTSGIISTQEVFEENITRNTLNKFIKNGELTRFGRGLYTINSAWEDDFFSLQKKYRKGIYSHDTALYLLGYSDRTPSIYTMTFPKGYNSPSIKQENIKVVRVIPDNYDLGIIEIQSPSNNTIRIYNLERTLCDILRGKGSDIQIINAAMKKYAISKEKNINLLMQYAEQLKVKDKILRYMEVLL</sequence>
<evidence type="ECO:0000313" key="2">
    <source>
        <dbReference type="EMBL" id="EDP11576.1"/>
    </source>
</evidence>
<name>A8RAA4_9FIRM</name>
<evidence type="ECO:0000259" key="1">
    <source>
        <dbReference type="Pfam" id="PF13338"/>
    </source>
</evidence>
<dbReference type="eggNOG" id="COG5340">
    <property type="taxonomic scope" value="Bacteria"/>
</dbReference>
<reference evidence="2 3" key="2">
    <citation type="submission" date="2007-09" db="EMBL/GenBank/DDBJ databases">
        <authorList>
            <person name="Fulton L."/>
            <person name="Clifton S."/>
            <person name="Fulton B."/>
            <person name="Xu J."/>
            <person name="Minx P."/>
            <person name="Pepin K.H."/>
            <person name="Johnson M."/>
            <person name="Thiruvilangam P."/>
            <person name="Bhonagiri V."/>
            <person name="Nash W.E."/>
            <person name="Mardis E.R."/>
            <person name="Wilson R.K."/>
        </authorList>
    </citation>
    <scope>NUCLEOTIDE SEQUENCE [LARGE SCALE GENOMIC DNA]</scope>
    <source>
        <strain evidence="2 3">DSM 3991</strain>
    </source>
</reference>
<dbReference type="Proteomes" id="UP000004090">
    <property type="component" value="Unassembled WGS sequence"/>
</dbReference>
<reference evidence="2 3" key="1">
    <citation type="submission" date="2007-09" db="EMBL/GenBank/DDBJ databases">
        <title>Draft genome sequence of Eubacterium dolichum (DSM 3991).</title>
        <authorList>
            <person name="Sudarsanam P."/>
            <person name="Ley R."/>
            <person name="Guruge J."/>
            <person name="Turnbaugh P.J."/>
            <person name="Mahowald M."/>
            <person name="Liep D."/>
            <person name="Gordon J."/>
        </authorList>
    </citation>
    <scope>NUCLEOTIDE SEQUENCE [LARGE SCALE GENOMIC DNA]</scope>
    <source>
        <strain evidence="2 3">DSM 3991</strain>
    </source>
</reference>
<proteinExistence type="predicted"/>
<comment type="caution">
    <text evidence="2">The sequence shown here is derived from an EMBL/GenBank/DDBJ whole genome shotgun (WGS) entry which is preliminary data.</text>
</comment>
<dbReference type="HOGENOM" id="CLU_089333_1_2_9"/>
<evidence type="ECO:0000313" key="3">
    <source>
        <dbReference type="Proteomes" id="UP000004090"/>
    </source>
</evidence>
<accession>A8RAA4</accession>
<dbReference type="STRING" id="428127.EUBDOL_00754"/>
<dbReference type="InterPro" id="IPR025159">
    <property type="entry name" value="AbiEi_N"/>
</dbReference>
<dbReference type="Pfam" id="PF13338">
    <property type="entry name" value="AbiEi_4"/>
    <property type="match status" value="1"/>
</dbReference>
<organism evidence="2 3">
    <name type="scientific">Amedibacillus dolichus DSM 3991</name>
    <dbReference type="NCBI Taxonomy" id="428127"/>
    <lineage>
        <taxon>Bacteria</taxon>
        <taxon>Bacillati</taxon>
        <taxon>Bacillota</taxon>
        <taxon>Erysipelotrichia</taxon>
        <taxon>Erysipelotrichales</taxon>
        <taxon>Erysipelotrichaceae</taxon>
        <taxon>Amedibacillus</taxon>
    </lineage>
</organism>